<dbReference type="PROSITE" id="PS50889">
    <property type="entry name" value="S4"/>
    <property type="match status" value="1"/>
</dbReference>
<dbReference type="PIRSF" id="PIRSF005578">
    <property type="entry name" value="TlyA"/>
    <property type="match status" value="1"/>
</dbReference>
<keyword evidence="1 3" id="KW-0694">RNA-binding</keyword>
<dbReference type="GO" id="GO:0003723">
    <property type="term" value="F:RNA binding"/>
    <property type="evidence" value="ECO:0007669"/>
    <property type="project" value="UniProtKB-KW"/>
</dbReference>
<comment type="similarity">
    <text evidence="2">Belongs to the TlyA family.</text>
</comment>
<dbReference type="EMBL" id="PXYV01000001">
    <property type="protein sequence ID" value="PSR24201.1"/>
    <property type="molecule type" value="Genomic_DNA"/>
</dbReference>
<dbReference type="Pfam" id="PF01479">
    <property type="entry name" value="S4"/>
    <property type="match status" value="1"/>
</dbReference>
<feature type="domain" description="RNA-binding S4" evidence="4">
    <location>
        <begin position="1"/>
        <end position="37"/>
    </location>
</feature>
<dbReference type="AlphaFoldDB" id="A0A2T2WPN6"/>
<sequence>MAETRTRAQAAIMAGRVLVNGRLENKSGRSVKASDVVSLVQPQPFVSRGGLKLDFALREFGLEVSGWSVVDIGASTGGFTDCWLKHGVERVYAVDVGYGQLHWRLRQDERVVVMERTNARYLTLEALGGAGALDGASIDASFIGLRLLLTPLLGIMRPGGTIVALVKPQFEAGPKKVGKGGVVRHPHIHEEVLHKVIGEARELGYGVQGITVSPIRGAQGNVEFLLCLVAHSGCQAPIDIPAVVADAWKGGDTDG</sequence>
<dbReference type="InterPro" id="IPR002877">
    <property type="entry name" value="RNA_MeTrfase_FtsJ_dom"/>
</dbReference>
<name>A0A2T2WPN6_9FIRM</name>
<protein>
    <submittedName>
        <fullName evidence="6">TlyA family rRNA (Cytidine-2'-O)-methyltransferase</fullName>
    </submittedName>
</protein>
<evidence type="ECO:0000259" key="4">
    <source>
        <dbReference type="Pfam" id="PF01479"/>
    </source>
</evidence>
<dbReference type="Proteomes" id="UP000241848">
    <property type="component" value="Unassembled WGS sequence"/>
</dbReference>
<dbReference type="Gene3D" id="3.40.50.150">
    <property type="entry name" value="Vaccinia Virus protein VP39"/>
    <property type="match status" value="1"/>
</dbReference>
<dbReference type="Pfam" id="PF01728">
    <property type="entry name" value="FtsJ"/>
    <property type="match status" value="1"/>
</dbReference>
<dbReference type="Gene3D" id="3.10.290.10">
    <property type="entry name" value="RNA-binding S4 domain"/>
    <property type="match status" value="1"/>
</dbReference>
<evidence type="ECO:0000256" key="3">
    <source>
        <dbReference type="PROSITE-ProRule" id="PRU00182"/>
    </source>
</evidence>
<dbReference type="InterPro" id="IPR002942">
    <property type="entry name" value="S4_RNA-bd"/>
</dbReference>
<feature type="domain" description="Ribosomal RNA methyltransferase FtsJ" evidence="5">
    <location>
        <begin position="45"/>
        <end position="228"/>
    </location>
</feature>
<dbReference type="InterPro" id="IPR029063">
    <property type="entry name" value="SAM-dependent_MTases_sf"/>
</dbReference>
<evidence type="ECO:0000256" key="2">
    <source>
        <dbReference type="ARBA" id="ARBA00029460"/>
    </source>
</evidence>
<evidence type="ECO:0000256" key="1">
    <source>
        <dbReference type="ARBA" id="ARBA00022884"/>
    </source>
</evidence>
<dbReference type="GO" id="GO:0008168">
    <property type="term" value="F:methyltransferase activity"/>
    <property type="evidence" value="ECO:0007669"/>
    <property type="project" value="UniProtKB-KW"/>
</dbReference>
<proteinExistence type="inferred from homology"/>
<dbReference type="NCBIfam" id="TIGR00478">
    <property type="entry name" value="tly"/>
    <property type="match status" value="1"/>
</dbReference>
<dbReference type="InterPro" id="IPR004538">
    <property type="entry name" value="Hemolysin_A/TlyA"/>
</dbReference>
<dbReference type="GO" id="GO:0032259">
    <property type="term" value="P:methylation"/>
    <property type="evidence" value="ECO:0007669"/>
    <property type="project" value="UniProtKB-KW"/>
</dbReference>
<dbReference type="CDD" id="cd00165">
    <property type="entry name" value="S4"/>
    <property type="match status" value="1"/>
</dbReference>
<dbReference type="SUPFAM" id="SSF55174">
    <property type="entry name" value="Alpha-L RNA-binding motif"/>
    <property type="match status" value="1"/>
</dbReference>
<dbReference type="InterPro" id="IPR047048">
    <property type="entry name" value="TlyA"/>
</dbReference>
<evidence type="ECO:0000313" key="7">
    <source>
        <dbReference type="Proteomes" id="UP000241848"/>
    </source>
</evidence>
<dbReference type="SUPFAM" id="SSF53335">
    <property type="entry name" value="S-adenosyl-L-methionine-dependent methyltransferases"/>
    <property type="match status" value="1"/>
</dbReference>
<accession>A0A2T2WPN6</accession>
<evidence type="ECO:0000259" key="5">
    <source>
        <dbReference type="Pfam" id="PF01728"/>
    </source>
</evidence>
<dbReference type="PANTHER" id="PTHR32319:SF0">
    <property type="entry name" value="BACTERIAL HEMOLYSIN-LIKE PROTEIN"/>
    <property type="match status" value="1"/>
</dbReference>
<dbReference type="PANTHER" id="PTHR32319">
    <property type="entry name" value="BACTERIAL HEMOLYSIN-LIKE PROTEIN"/>
    <property type="match status" value="1"/>
</dbReference>
<dbReference type="InterPro" id="IPR036986">
    <property type="entry name" value="S4_RNA-bd_sf"/>
</dbReference>
<organism evidence="6 7">
    <name type="scientific">Sulfobacillus acidophilus</name>
    <dbReference type="NCBI Taxonomy" id="53633"/>
    <lineage>
        <taxon>Bacteria</taxon>
        <taxon>Bacillati</taxon>
        <taxon>Bacillota</taxon>
        <taxon>Clostridia</taxon>
        <taxon>Eubacteriales</taxon>
        <taxon>Clostridiales Family XVII. Incertae Sedis</taxon>
        <taxon>Sulfobacillus</taxon>
    </lineage>
</organism>
<evidence type="ECO:0000313" key="6">
    <source>
        <dbReference type="EMBL" id="PSR24201.1"/>
    </source>
</evidence>
<comment type="caution">
    <text evidence="6">The sequence shown here is derived from an EMBL/GenBank/DDBJ whole genome shotgun (WGS) entry which is preliminary data.</text>
</comment>
<reference evidence="6 7" key="1">
    <citation type="journal article" date="2014" name="BMC Genomics">
        <title>Comparison of environmental and isolate Sulfobacillus genomes reveals diverse carbon, sulfur, nitrogen, and hydrogen metabolisms.</title>
        <authorList>
            <person name="Justice N.B."/>
            <person name="Norman A."/>
            <person name="Brown C.T."/>
            <person name="Singh A."/>
            <person name="Thomas B.C."/>
            <person name="Banfield J.F."/>
        </authorList>
    </citation>
    <scope>NUCLEOTIDE SEQUENCE [LARGE SCALE GENOMIC DNA]</scope>
    <source>
        <strain evidence="6">AMDSBA3</strain>
    </source>
</reference>
<keyword evidence="6" id="KW-0489">Methyltransferase</keyword>
<keyword evidence="6" id="KW-0808">Transferase</keyword>
<gene>
    <name evidence="6" type="ORF">C7B45_00690</name>
</gene>